<dbReference type="Pfam" id="PF01381">
    <property type="entry name" value="HTH_3"/>
    <property type="match status" value="1"/>
</dbReference>
<protein>
    <submittedName>
        <fullName evidence="2">Helix-turn-helix domain-containing protein</fullName>
    </submittedName>
</protein>
<dbReference type="Proteomes" id="UP001367513">
    <property type="component" value="Unassembled WGS sequence"/>
</dbReference>
<evidence type="ECO:0000313" key="2">
    <source>
        <dbReference type="EMBL" id="MEK6467369.1"/>
    </source>
</evidence>
<evidence type="ECO:0000259" key="1">
    <source>
        <dbReference type="PROSITE" id="PS50943"/>
    </source>
</evidence>
<feature type="domain" description="HTH cro/C1-type" evidence="1">
    <location>
        <begin position="47"/>
        <end position="82"/>
    </location>
</feature>
<evidence type="ECO:0000313" key="3">
    <source>
        <dbReference type="Proteomes" id="UP001367513"/>
    </source>
</evidence>
<proteinExistence type="predicted"/>
<dbReference type="EMBL" id="JBBPIX010000026">
    <property type="protein sequence ID" value="MEK6467369.1"/>
    <property type="molecule type" value="Genomic_DNA"/>
</dbReference>
<keyword evidence="3" id="KW-1185">Reference proteome</keyword>
<dbReference type="InterPro" id="IPR010982">
    <property type="entry name" value="Lambda_DNA-bd_dom_sf"/>
</dbReference>
<dbReference type="PROSITE" id="PS50943">
    <property type="entry name" value="HTH_CROC1"/>
    <property type="match status" value="1"/>
</dbReference>
<dbReference type="InterPro" id="IPR001387">
    <property type="entry name" value="Cro/C1-type_HTH"/>
</dbReference>
<organism evidence="2 3">
    <name type="scientific">Pseudonocardia alni subsp. carboxydivorans</name>
    <dbReference type="NCBI Taxonomy" id="415010"/>
    <lineage>
        <taxon>Bacteria</taxon>
        <taxon>Bacillati</taxon>
        <taxon>Actinomycetota</taxon>
        <taxon>Actinomycetes</taxon>
        <taxon>Pseudonocardiales</taxon>
        <taxon>Pseudonocardiaceae</taxon>
        <taxon>Pseudonocardia</taxon>
    </lineage>
</organism>
<gene>
    <name evidence="2" type="ORF">WG925_26840</name>
</gene>
<dbReference type="SUPFAM" id="SSF47413">
    <property type="entry name" value="lambda repressor-like DNA-binding domains"/>
    <property type="match status" value="1"/>
</dbReference>
<dbReference type="Gene3D" id="1.10.260.40">
    <property type="entry name" value="lambda repressor-like DNA-binding domains"/>
    <property type="match status" value="1"/>
</dbReference>
<comment type="caution">
    <text evidence="2">The sequence shown here is derived from an EMBL/GenBank/DDBJ whole genome shotgun (WGS) entry which is preliminary data.</text>
</comment>
<accession>A0ABU9ANP5</accession>
<dbReference type="RefSeq" id="WP_337826806.1">
    <property type="nucleotide sequence ID" value="NZ_BAAAOD010000055.1"/>
</dbReference>
<reference evidence="2 3" key="1">
    <citation type="submission" date="2024-03" db="EMBL/GenBank/DDBJ databases">
        <title>Draft genome sequence of Pseudonocardia carboxydivorans JCM 14827.</title>
        <authorList>
            <person name="Duangmal K."/>
        </authorList>
    </citation>
    <scope>NUCLEOTIDE SEQUENCE [LARGE SCALE GENOMIC DNA]</scope>
    <source>
        <strain evidence="2 3">JCM 14827</strain>
    </source>
</reference>
<dbReference type="CDD" id="cd00093">
    <property type="entry name" value="HTH_XRE"/>
    <property type="match status" value="1"/>
</dbReference>
<sequence length="146" mass="15881">MVAQGDSAGSRSLADKLNYLFSTLESQGRPTTLDEVVAGIQASGGSVSRATLNHLRLGRTTNPSKATLEDIARFFQVPVSYLLDDPYAQVSTEELEVLQVVRQADIADLVRAIGHLRPATRRALEQVVADLRAMPTPGHTERTDRP</sequence>
<name>A0ABU9ANP5_PSEA5</name>